<dbReference type="InterPro" id="IPR051419">
    <property type="entry name" value="Lys/N-term_MeTrsfase_sf"/>
</dbReference>
<evidence type="ECO:0000256" key="1">
    <source>
        <dbReference type="ARBA" id="ARBA00008361"/>
    </source>
</evidence>
<feature type="domain" description="Methyltransferase type 11" evidence="4">
    <location>
        <begin position="61"/>
        <end position="169"/>
    </location>
</feature>
<evidence type="ECO:0000256" key="2">
    <source>
        <dbReference type="ARBA" id="ARBA00022603"/>
    </source>
</evidence>
<comment type="similarity">
    <text evidence="1">Belongs to the methyltransferase superfamily.</text>
</comment>
<gene>
    <name evidence="5" type="ORF">BDZ85DRAFT_258064</name>
</gene>
<evidence type="ECO:0000313" key="6">
    <source>
        <dbReference type="Proteomes" id="UP000799538"/>
    </source>
</evidence>
<dbReference type="InterPro" id="IPR029063">
    <property type="entry name" value="SAM-dependent_MTases_sf"/>
</dbReference>
<keyword evidence="2 5" id="KW-0489">Methyltransferase</keyword>
<dbReference type="Pfam" id="PF08241">
    <property type="entry name" value="Methyltransf_11"/>
    <property type="match status" value="1"/>
</dbReference>
<dbReference type="AlphaFoldDB" id="A0A6A6GJE9"/>
<reference evidence="6" key="1">
    <citation type="journal article" date="2020" name="Stud. Mycol.">
        <title>101 Dothideomycetes genomes: A test case for predicting lifestyles and emergence of pathogens.</title>
        <authorList>
            <person name="Haridas S."/>
            <person name="Albert R."/>
            <person name="Binder M."/>
            <person name="Bloem J."/>
            <person name="LaButti K."/>
            <person name="Salamov A."/>
            <person name="Andreopoulos B."/>
            <person name="Baker S."/>
            <person name="Barry K."/>
            <person name="Bills G."/>
            <person name="Bluhm B."/>
            <person name="Cannon C."/>
            <person name="Castanera R."/>
            <person name="Culley D."/>
            <person name="Daum C."/>
            <person name="Ezra D."/>
            <person name="Gonzalez J."/>
            <person name="Henrissat B."/>
            <person name="Kuo A."/>
            <person name="Liang C."/>
            <person name="Lipzen A."/>
            <person name="Lutzoni F."/>
            <person name="Magnuson J."/>
            <person name="Mondo S."/>
            <person name="Nolan M."/>
            <person name="Ohm R."/>
            <person name="Pangilinan J."/>
            <person name="Park H.-J."/>
            <person name="Ramirez L."/>
            <person name="Alfaro M."/>
            <person name="Sun H."/>
            <person name="Tritt A."/>
            <person name="Yoshinaga Y."/>
            <person name="Zwiers L.-H."/>
            <person name="Turgeon B."/>
            <person name="Goodwin S."/>
            <person name="Spatafora J."/>
            <person name="Crous P."/>
            <person name="Grigoriev I."/>
        </authorList>
    </citation>
    <scope>NUCLEOTIDE SEQUENCE [LARGE SCALE GENOMIC DNA]</scope>
    <source>
        <strain evidence="6">CECT 20119</strain>
    </source>
</reference>
<dbReference type="PANTHER" id="PTHR12176">
    <property type="entry name" value="SAM-DEPENDENT METHYLTRANSFERASE SUPERFAMILY PROTEIN"/>
    <property type="match status" value="1"/>
</dbReference>
<dbReference type="EMBL" id="ML992503">
    <property type="protein sequence ID" value="KAF2225777.1"/>
    <property type="molecule type" value="Genomic_DNA"/>
</dbReference>
<dbReference type="GO" id="GO:0008757">
    <property type="term" value="F:S-adenosylmethionine-dependent methyltransferase activity"/>
    <property type="evidence" value="ECO:0007669"/>
    <property type="project" value="InterPro"/>
</dbReference>
<organism evidence="5 6">
    <name type="scientific">Elsinoe ampelina</name>
    <dbReference type="NCBI Taxonomy" id="302913"/>
    <lineage>
        <taxon>Eukaryota</taxon>
        <taxon>Fungi</taxon>
        <taxon>Dikarya</taxon>
        <taxon>Ascomycota</taxon>
        <taxon>Pezizomycotina</taxon>
        <taxon>Dothideomycetes</taxon>
        <taxon>Dothideomycetidae</taxon>
        <taxon>Myriangiales</taxon>
        <taxon>Elsinoaceae</taxon>
        <taxon>Elsinoe</taxon>
    </lineage>
</organism>
<name>A0A6A6GJE9_9PEZI</name>
<evidence type="ECO:0000313" key="5">
    <source>
        <dbReference type="EMBL" id="KAF2225777.1"/>
    </source>
</evidence>
<dbReference type="Gene3D" id="3.40.50.150">
    <property type="entry name" value="Vaccinia Virus protein VP39"/>
    <property type="match status" value="1"/>
</dbReference>
<keyword evidence="3 5" id="KW-0808">Transferase</keyword>
<keyword evidence="6" id="KW-1185">Reference proteome</keyword>
<proteinExistence type="inferred from homology"/>
<dbReference type="CDD" id="cd02440">
    <property type="entry name" value="AdoMet_MTases"/>
    <property type="match status" value="1"/>
</dbReference>
<evidence type="ECO:0000256" key="3">
    <source>
        <dbReference type="ARBA" id="ARBA00022679"/>
    </source>
</evidence>
<dbReference type="OrthoDB" id="411785at2759"/>
<dbReference type="PANTHER" id="PTHR12176:SF80">
    <property type="entry name" value="EEF1A LYSINE METHYLTRANSFERASE 4"/>
    <property type="match status" value="1"/>
</dbReference>
<dbReference type="SUPFAM" id="SSF53335">
    <property type="entry name" value="S-adenosyl-L-methionine-dependent methyltransferases"/>
    <property type="match status" value="1"/>
</dbReference>
<dbReference type="GO" id="GO:0032259">
    <property type="term" value="P:methylation"/>
    <property type="evidence" value="ECO:0007669"/>
    <property type="project" value="UniProtKB-KW"/>
</dbReference>
<evidence type="ECO:0000259" key="4">
    <source>
        <dbReference type="Pfam" id="PF08241"/>
    </source>
</evidence>
<protein>
    <submittedName>
        <fullName evidence="5">S-adenosyl-L-methionine-dependent methyltransferase</fullName>
    </submittedName>
</protein>
<sequence length="214" mass="24392">MTIEEDKALSTSSYWDGRYQQSDGDVPTHEWFKSFSELEPLLAKNLFSVQGLRPEDDPQILHLGSGDSAVPSDLASRGYTRQLCFDFSPVVVKMMSERHNHIQGIQWRQVDVRDMNSVEDGAVDVAFDKGTLDAMIWGSNWSPPDEVRNNTSKYLREVHRVLKDDGAFLYLTFRQPHFMKPLLNPDGLWGLDMQVLSGGGGFDYYGYVIRKSKH</sequence>
<dbReference type="Proteomes" id="UP000799538">
    <property type="component" value="Unassembled WGS sequence"/>
</dbReference>
<dbReference type="InterPro" id="IPR013216">
    <property type="entry name" value="Methyltransf_11"/>
</dbReference>
<accession>A0A6A6GJE9</accession>